<dbReference type="NCBIfam" id="NF047504">
    <property type="entry name" value="LIC_10030_fam"/>
    <property type="match status" value="1"/>
</dbReference>
<name>A0A4R9M0U2_9LEPT</name>
<evidence type="ECO:0000313" key="2">
    <source>
        <dbReference type="Proteomes" id="UP000298058"/>
    </source>
</evidence>
<dbReference type="RefSeq" id="WP_135759208.1">
    <property type="nucleotide sequence ID" value="NZ_RQHW01000013.1"/>
</dbReference>
<dbReference type="OrthoDB" id="339984at2"/>
<dbReference type="AlphaFoldDB" id="A0A4R9M0U2"/>
<reference evidence="1" key="1">
    <citation type="journal article" date="2019" name="PLoS Negl. Trop. Dis.">
        <title>Revisiting the worldwide diversity of Leptospira species in the environment.</title>
        <authorList>
            <person name="Vincent A.T."/>
            <person name="Schiettekatte O."/>
            <person name="Bourhy P."/>
            <person name="Veyrier F.J."/>
            <person name="Picardeau M."/>
        </authorList>
    </citation>
    <scope>NUCLEOTIDE SEQUENCE [LARGE SCALE GENOMIC DNA]</scope>
    <source>
        <strain evidence="1">201300427</strain>
    </source>
</reference>
<keyword evidence="2" id="KW-1185">Reference proteome</keyword>
<accession>A0A4R9M0U2</accession>
<proteinExistence type="predicted"/>
<evidence type="ECO:0000313" key="1">
    <source>
        <dbReference type="EMBL" id="TGN20344.1"/>
    </source>
</evidence>
<sequence>MLIKDYKSINKMLSDLPGKNVPGDIYVDNLHTPYIRFQEKFLISGSSVTHPESSVVREFVNILIKYLPEAIEGTCLLPEARPKRETGKLFFVRQVTFSNKQFLYVFSADMQYLGGAAPEQIKKPAAQNLTPSILTDRIYFKTKIVPIESVTGEGDHITDFKSRRFKGGVFRVESDREMDKPVRRFSEIFDEIDFSDVEIKIKEELEITPQVWSLGRVFHPIGIDYLALSLRFLTPSIPKIIPEFRKFYQVLDPGDAGVPDEARKAYHSYLSKHTTERTQSISGNMLWKINFTENNHH</sequence>
<dbReference type="EMBL" id="RQHW01000013">
    <property type="protein sequence ID" value="TGN20344.1"/>
    <property type="molecule type" value="Genomic_DNA"/>
</dbReference>
<protein>
    <submittedName>
        <fullName evidence="1">Uncharacterized protein</fullName>
    </submittedName>
</protein>
<comment type="caution">
    <text evidence="1">The sequence shown here is derived from an EMBL/GenBank/DDBJ whole genome shotgun (WGS) entry which is preliminary data.</text>
</comment>
<dbReference type="Proteomes" id="UP000298058">
    <property type="component" value="Unassembled WGS sequence"/>
</dbReference>
<organism evidence="1 2">
    <name type="scientific">Leptospira idonii</name>
    <dbReference type="NCBI Taxonomy" id="1193500"/>
    <lineage>
        <taxon>Bacteria</taxon>
        <taxon>Pseudomonadati</taxon>
        <taxon>Spirochaetota</taxon>
        <taxon>Spirochaetia</taxon>
        <taxon>Leptospirales</taxon>
        <taxon>Leptospiraceae</taxon>
        <taxon>Leptospira</taxon>
    </lineage>
</organism>
<gene>
    <name evidence="1" type="ORF">EHS15_03790</name>
</gene>